<dbReference type="PANTHER" id="PTHR42978">
    <property type="entry name" value="QUORUM-QUENCHING LACTONASE YTNP-RELATED-RELATED"/>
    <property type="match status" value="1"/>
</dbReference>
<dbReference type="InterPro" id="IPR036866">
    <property type="entry name" value="RibonucZ/Hydroxyglut_hydro"/>
</dbReference>
<dbReference type="OrthoDB" id="5443440at2"/>
<dbReference type="InterPro" id="IPR001279">
    <property type="entry name" value="Metallo-B-lactamas"/>
</dbReference>
<dbReference type="KEGG" id="maer:DAI18_18955"/>
<keyword evidence="4" id="KW-0862">Zinc</keyword>
<keyword evidence="5" id="KW-0732">Signal</keyword>
<comment type="similarity">
    <text evidence="1">Belongs to the metallo-beta-lactamase superfamily.</text>
</comment>
<evidence type="ECO:0000256" key="5">
    <source>
        <dbReference type="SAM" id="SignalP"/>
    </source>
</evidence>
<proteinExistence type="inferred from homology"/>
<dbReference type="GO" id="GO:0046872">
    <property type="term" value="F:metal ion binding"/>
    <property type="evidence" value="ECO:0007669"/>
    <property type="project" value="UniProtKB-KW"/>
</dbReference>
<evidence type="ECO:0000259" key="6">
    <source>
        <dbReference type="SMART" id="SM00849"/>
    </source>
</evidence>
<evidence type="ECO:0000256" key="1">
    <source>
        <dbReference type="ARBA" id="ARBA00007749"/>
    </source>
</evidence>
<keyword evidence="8" id="KW-1185">Reference proteome</keyword>
<feature type="chain" id="PRO_5015671628" evidence="5">
    <location>
        <begin position="26"/>
        <end position="329"/>
    </location>
</feature>
<keyword evidence="3 7" id="KW-0378">Hydrolase</keyword>
<organism evidence="7 8">
    <name type="scientific">Microvirgula aerodenitrificans</name>
    <dbReference type="NCBI Taxonomy" id="57480"/>
    <lineage>
        <taxon>Bacteria</taxon>
        <taxon>Pseudomonadati</taxon>
        <taxon>Pseudomonadota</taxon>
        <taxon>Betaproteobacteria</taxon>
        <taxon>Neisseriales</taxon>
        <taxon>Aquaspirillaceae</taxon>
        <taxon>Microvirgula</taxon>
    </lineage>
</organism>
<sequence length="329" mass="35624">MPGINKRIAAALLAAAFFPFPLAQAQPVSMPQHVLQQQAGGYGVQVGDVRVTSLTDGSVPQNLYELFRWTKPEHIDRLLARNFQSNPVEASINAFLVTLPGHLLLVDTGSGQLFGPGKGGRLMESLAAQGIGPQDITDILLTHAHSDHAGGLVREGQRVFPDATVYVGKPDIDFFFNEDNQKKTGYDQAYFDIARLTLSPYLKAGKVRTFSGTQEILPGMTATVHPGHTPGSAFYRLTRQGESITFVGDIIHVAAVQFPDPDVTIAYDEDQARAAAVRKAGFASFARERTLIAAPHLPFPGIGHVRATGGNGYDWVPVTYTNREGNQHP</sequence>
<evidence type="ECO:0000313" key="8">
    <source>
        <dbReference type="Proteomes" id="UP000244173"/>
    </source>
</evidence>
<feature type="signal peptide" evidence="5">
    <location>
        <begin position="1"/>
        <end position="25"/>
    </location>
</feature>
<evidence type="ECO:0000313" key="7">
    <source>
        <dbReference type="EMBL" id="AVY95889.1"/>
    </source>
</evidence>
<dbReference type="PANTHER" id="PTHR42978:SF6">
    <property type="entry name" value="QUORUM-QUENCHING LACTONASE YTNP-RELATED"/>
    <property type="match status" value="1"/>
</dbReference>
<reference evidence="7 8" key="1">
    <citation type="submission" date="2018-04" db="EMBL/GenBank/DDBJ databases">
        <title>Denitrifier Microvirgula.</title>
        <authorList>
            <person name="Anderson E."/>
            <person name="Jang J."/>
            <person name="Ishii S."/>
        </authorList>
    </citation>
    <scope>NUCLEOTIDE SEQUENCE [LARGE SCALE GENOMIC DNA]</scope>
    <source>
        <strain evidence="7 8">BE2.4</strain>
    </source>
</reference>
<protein>
    <submittedName>
        <fullName evidence="7">MBL fold metallo-hydrolase</fullName>
    </submittedName>
</protein>
<dbReference type="CDD" id="cd07720">
    <property type="entry name" value="OPHC2-like_MBL-fold"/>
    <property type="match status" value="1"/>
</dbReference>
<dbReference type="EMBL" id="CP028519">
    <property type="protein sequence ID" value="AVY95889.1"/>
    <property type="molecule type" value="Genomic_DNA"/>
</dbReference>
<dbReference type="SUPFAM" id="SSF56281">
    <property type="entry name" value="Metallo-hydrolase/oxidoreductase"/>
    <property type="match status" value="1"/>
</dbReference>
<evidence type="ECO:0000256" key="2">
    <source>
        <dbReference type="ARBA" id="ARBA00022723"/>
    </source>
</evidence>
<dbReference type="GO" id="GO:0016787">
    <property type="term" value="F:hydrolase activity"/>
    <property type="evidence" value="ECO:0007669"/>
    <property type="project" value="UniProtKB-KW"/>
</dbReference>
<gene>
    <name evidence="7" type="ORF">DAI18_18955</name>
</gene>
<evidence type="ECO:0000256" key="3">
    <source>
        <dbReference type="ARBA" id="ARBA00022801"/>
    </source>
</evidence>
<keyword evidence="2" id="KW-0479">Metal-binding</keyword>
<dbReference type="SMART" id="SM00849">
    <property type="entry name" value="Lactamase_B"/>
    <property type="match status" value="1"/>
</dbReference>
<dbReference type="InterPro" id="IPR051013">
    <property type="entry name" value="MBL_superfamily_lactonases"/>
</dbReference>
<accession>A0A2S0PES6</accession>
<feature type="domain" description="Metallo-beta-lactamase" evidence="6">
    <location>
        <begin position="91"/>
        <end position="296"/>
    </location>
</feature>
<name>A0A2S0PES6_9NEIS</name>
<dbReference type="STRING" id="1122240.GCA_000620105_02924"/>
<dbReference type="AlphaFoldDB" id="A0A2S0PES6"/>
<dbReference type="Pfam" id="PF00753">
    <property type="entry name" value="Lactamase_B"/>
    <property type="match status" value="1"/>
</dbReference>
<dbReference type="Proteomes" id="UP000244173">
    <property type="component" value="Chromosome"/>
</dbReference>
<dbReference type="RefSeq" id="WP_107890240.1">
    <property type="nucleotide sequence ID" value="NZ_CP028519.1"/>
</dbReference>
<dbReference type="Gene3D" id="3.60.15.10">
    <property type="entry name" value="Ribonuclease Z/Hydroxyacylglutathione hydrolase-like"/>
    <property type="match status" value="1"/>
</dbReference>
<evidence type="ECO:0000256" key="4">
    <source>
        <dbReference type="ARBA" id="ARBA00022833"/>
    </source>
</evidence>